<keyword evidence="3" id="KW-1185">Reference proteome</keyword>
<sequence length="118" mass="13560">MRSILFERILFLAAVLFLLISCNDSDLEIAVPSCIKNKIEIIKNNEISNPPTQIWKWETDDETYYYITSDCCDQYNYLYANNCEIICAPDGGFTGNGDGNCPIFSNEIIKTLIWEDNR</sequence>
<proteinExistence type="predicted"/>
<dbReference type="RefSeq" id="WP_205417113.1">
    <property type="nucleotide sequence ID" value="NZ_QTTQ01000009.1"/>
</dbReference>
<dbReference type="InterPro" id="IPR054243">
    <property type="entry name" value="DUF6970"/>
</dbReference>
<accession>A0A3D9S2H5</accession>
<comment type="caution">
    <text evidence="2">The sequence shown here is derived from an EMBL/GenBank/DDBJ whole genome shotgun (WGS) entry which is preliminary data.</text>
</comment>
<reference evidence="2 3" key="1">
    <citation type="submission" date="2018-08" db="EMBL/GenBank/DDBJ databases">
        <title>Genomic Encyclopedia of Type Strains, Phase III (KMG-III): the genomes of soil and plant-associated and newly described type strains.</title>
        <authorList>
            <person name="Whitman W."/>
        </authorList>
    </citation>
    <scope>NUCLEOTIDE SEQUENCE [LARGE SCALE GENOMIC DNA]</scope>
    <source>
        <strain evidence="2 3">325-5</strain>
    </source>
</reference>
<gene>
    <name evidence="2" type="ORF">BX611_0345</name>
</gene>
<dbReference type="EMBL" id="QTTQ01000009">
    <property type="protein sequence ID" value="REE83065.1"/>
    <property type="molecule type" value="Genomic_DNA"/>
</dbReference>
<dbReference type="PROSITE" id="PS51257">
    <property type="entry name" value="PROKAR_LIPOPROTEIN"/>
    <property type="match status" value="1"/>
</dbReference>
<evidence type="ECO:0000313" key="2">
    <source>
        <dbReference type="EMBL" id="REE83065.1"/>
    </source>
</evidence>
<evidence type="ECO:0000313" key="3">
    <source>
        <dbReference type="Proteomes" id="UP000256429"/>
    </source>
</evidence>
<name>A0A3D9S2H5_9FLAO</name>
<dbReference type="AlphaFoldDB" id="A0A3D9S2H5"/>
<evidence type="ECO:0000259" key="1">
    <source>
        <dbReference type="Pfam" id="PF22311"/>
    </source>
</evidence>
<dbReference type="Pfam" id="PF22311">
    <property type="entry name" value="DUF6970"/>
    <property type="match status" value="1"/>
</dbReference>
<dbReference type="Proteomes" id="UP000256429">
    <property type="component" value="Unassembled WGS sequence"/>
</dbReference>
<feature type="domain" description="DUF6970" evidence="1">
    <location>
        <begin position="42"/>
        <end position="116"/>
    </location>
</feature>
<protein>
    <recommendedName>
        <fullName evidence="1">DUF6970 domain-containing protein</fullName>
    </recommendedName>
</protein>
<organism evidence="2 3">
    <name type="scientific">Lutibacter oceani</name>
    <dbReference type="NCBI Taxonomy" id="1853311"/>
    <lineage>
        <taxon>Bacteria</taxon>
        <taxon>Pseudomonadati</taxon>
        <taxon>Bacteroidota</taxon>
        <taxon>Flavobacteriia</taxon>
        <taxon>Flavobacteriales</taxon>
        <taxon>Flavobacteriaceae</taxon>
        <taxon>Lutibacter</taxon>
    </lineage>
</organism>